<name>A0ABY2BEQ1_9ACTN</name>
<evidence type="ECO:0000313" key="10">
    <source>
        <dbReference type="EMBL" id="TCO17876.1"/>
    </source>
</evidence>
<dbReference type="InterPro" id="IPR004563">
    <property type="entry name" value="Apolipo_AcylTrfase"/>
</dbReference>
<dbReference type="InterPro" id="IPR036526">
    <property type="entry name" value="C-N_Hydrolase_sf"/>
</dbReference>
<evidence type="ECO:0000256" key="8">
    <source>
        <dbReference type="HAMAP-Rule" id="MF_01148"/>
    </source>
</evidence>
<evidence type="ECO:0000256" key="4">
    <source>
        <dbReference type="ARBA" id="ARBA00022692"/>
    </source>
</evidence>
<accession>A0ABY2BEQ1</accession>
<evidence type="ECO:0000256" key="1">
    <source>
        <dbReference type="ARBA" id="ARBA00004651"/>
    </source>
</evidence>
<keyword evidence="3 8" id="KW-0808">Transferase</keyword>
<feature type="transmembrane region" description="Helical" evidence="8">
    <location>
        <begin position="34"/>
        <end position="51"/>
    </location>
</feature>
<dbReference type="PROSITE" id="PS50263">
    <property type="entry name" value="CN_HYDROLASE"/>
    <property type="match status" value="1"/>
</dbReference>
<dbReference type="Gene3D" id="3.60.110.10">
    <property type="entry name" value="Carbon-nitrogen hydrolase"/>
    <property type="match status" value="1"/>
</dbReference>
<evidence type="ECO:0000259" key="9">
    <source>
        <dbReference type="PROSITE" id="PS50263"/>
    </source>
</evidence>
<dbReference type="EMBL" id="SLWM01000013">
    <property type="protein sequence ID" value="TCO17876.1"/>
    <property type="molecule type" value="Genomic_DNA"/>
</dbReference>
<evidence type="ECO:0000256" key="5">
    <source>
        <dbReference type="ARBA" id="ARBA00022989"/>
    </source>
</evidence>
<keyword evidence="11" id="KW-1185">Reference proteome</keyword>
<feature type="transmembrane region" description="Helical" evidence="8">
    <location>
        <begin position="478"/>
        <end position="497"/>
    </location>
</feature>
<dbReference type="Pfam" id="PF20154">
    <property type="entry name" value="LNT_N"/>
    <property type="match status" value="1"/>
</dbReference>
<dbReference type="PANTHER" id="PTHR38686:SF1">
    <property type="entry name" value="APOLIPOPROTEIN N-ACYLTRANSFERASE"/>
    <property type="match status" value="1"/>
</dbReference>
<feature type="transmembrane region" description="Helical" evidence="8">
    <location>
        <begin position="58"/>
        <end position="77"/>
    </location>
</feature>
<gene>
    <name evidence="8" type="primary">lnt</name>
    <name evidence="10" type="ORF">EV644_113106</name>
</gene>
<keyword evidence="4 8" id="KW-0812">Transmembrane</keyword>
<comment type="subcellular location">
    <subcellularLocation>
        <location evidence="1 8">Cell membrane</location>
        <topology evidence="1 8">Multi-pass membrane protein</topology>
    </subcellularLocation>
</comment>
<dbReference type="PANTHER" id="PTHR38686">
    <property type="entry name" value="APOLIPOPROTEIN N-ACYLTRANSFERASE"/>
    <property type="match status" value="1"/>
</dbReference>
<feature type="transmembrane region" description="Helical" evidence="8">
    <location>
        <begin position="180"/>
        <end position="202"/>
    </location>
</feature>
<comment type="function">
    <text evidence="8">Catalyzes the phospholipid dependent N-acylation of the N-terminal cysteine of apolipoprotein, the last step in lipoprotein maturation.</text>
</comment>
<sequence length="520" mass="55163">MERLKALGRILPRLIVAVGAGALLGLAFEPHDHPWLAFLAVPLLLAALNGVSMKAGFLIGSGFGITYYAVLVPWLSIIGGDAAIALAILEGLFYGVFGMFASQALKHKLWILWVPCLWVATEFATASVPFGGFPWGRLAWAFADSPLGKLASLVGIPGLSFAVALIGVLLYAVLRRKSGLGLRAVALVGAIAIFGGASLISLSTEGNGKDVTAAMVQGNVPGKGLEFLGRARTVTRNHLTATLDLQKQVEAGTQLKPDVVIWPENSTDIDPYKDAETKQDIEEAVKAVNVPILVGAVLEGPGPNERQTTGIVWDPVKGAGQVYAKRHPVPFGEYIPFRDQLLPYIKRLEMVGRQTAPGKTPGVLPINGVTYGDVICFEVAYDGVVADVMKGGAQVLVVQTNNATYGGTGQPEQQFAITRMRAIETGRTVLIASTSGISGVIQPDGKVEHKSSQFVPDVYVAQVPVRDAKTLATTLGGWPQWILTGLGIMGAVLALFARRQRRDGPETPPASTPSREKVPA</sequence>
<evidence type="ECO:0000256" key="6">
    <source>
        <dbReference type="ARBA" id="ARBA00023136"/>
    </source>
</evidence>
<evidence type="ECO:0000256" key="3">
    <source>
        <dbReference type="ARBA" id="ARBA00022679"/>
    </source>
</evidence>
<dbReference type="InterPro" id="IPR003010">
    <property type="entry name" value="C-N_Hydrolase"/>
</dbReference>
<feature type="transmembrane region" description="Helical" evidence="8">
    <location>
        <begin position="83"/>
        <end position="102"/>
    </location>
</feature>
<keyword evidence="2 8" id="KW-1003">Cell membrane</keyword>
<comment type="caution">
    <text evidence="10">The sequence shown here is derived from an EMBL/GenBank/DDBJ whole genome shotgun (WGS) entry which is preliminary data.</text>
</comment>
<comment type="catalytic activity">
    <reaction evidence="8">
        <text>N-terminal S-1,2-diacyl-sn-glyceryl-L-cysteinyl-[lipoprotein] + a glycerophospholipid = N-acyl-S-1,2-diacyl-sn-glyceryl-L-cysteinyl-[lipoprotein] + a 2-acyl-sn-glycero-3-phospholipid + H(+)</text>
        <dbReference type="Rhea" id="RHEA:48228"/>
        <dbReference type="Rhea" id="RHEA-COMP:14681"/>
        <dbReference type="Rhea" id="RHEA-COMP:14684"/>
        <dbReference type="ChEBI" id="CHEBI:15378"/>
        <dbReference type="ChEBI" id="CHEBI:136912"/>
        <dbReference type="ChEBI" id="CHEBI:140656"/>
        <dbReference type="ChEBI" id="CHEBI:140657"/>
        <dbReference type="ChEBI" id="CHEBI:140660"/>
        <dbReference type="EC" id="2.3.1.269"/>
    </reaction>
</comment>
<evidence type="ECO:0000256" key="7">
    <source>
        <dbReference type="ARBA" id="ARBA00023315"/>
    </source>
</evidence>
<proteinExistence type="inferred from homology"/>
<feature type="domain" description="CN hydrolase" evidence="9">
    <location>
        <begin position="211"/>
        <end position="465"/>
    </location>
</feature>
<dbReference type="EC" id="2.3.1.269" evidence="8"/>
<dbReference type="Pfam" id="PF00795">
    <property type="entry name" value="CN_hydrolase"/>
    <property type="match status" value="1"/>
</dbReference>
<dbReference type="InterPro" id="IPR045378">
    <property type="entry name" value="LNT_N"/>
</dbReference>
<feature type="transmembrane region" description="Helical" evidence="8">
    <location>
        <begin position="10"/>
        <end position="28"/>
    </location>
</feature>
<comment type="similarity">
    <text evidence="8">Belongs to the CN hydrolase family. Apolipoprotein N-acyltransferase subfamily.</text>
</comment>
<dbReference type="Proteomes" id="UP000295818">
    <property type="component" value="Unassembled WGS sequence"/>
</dbReference>
<feature type="transmembrane region" description="Helical" evidence="8">
    <location>
        <begin position="150"/>
        <end position="173"/>
    </location>
</feature>
<evidence type="ECO:0000313" key="11">
    <source>
        <dbReference type="Proteomes" id="UP000295818"/>
    </source>
</evidence>
<organism evidence="10 11">
    <name type="scientific">Kribbella orskensis</name>
    <dbReference type="NCBI Taxonomy" id="2512216"/>
    <lineage>
        <taxon>Bacteria</taxon>
        <taxon>Bacillati</taxon>
        <taxon>Actinomycetota</taxon>
        <taxon>Actinomycetes</taxon>
        <taxon>Propionibacteriales</taxon>
        <taxon>Kribbellaceae</taxon>
        <taxon>Kribbella</taxon>
    </lineage>
</organism>
<dbReference type="HAMAP" id="MF_01148">
    <property type="entry name" value="Lnt"/>
    <property type="match status" value="1"/>
</dbReference>
<dbReference type="CDD" id="cd07571">
    <property type="entry name" value="ALP_N-acyl_transferase"/>
    <property type="match status" value="1"/>
</dbReference>
<dbReference type="NCBIfam" id="TIGR00546">
    <property type="entry name" value="lnt"/>
    <property type="match status" value="1"/>
</dbReference>
<dbReference type="RefSeq" id="WP_132192106.1">
    <property type="nucleotide sequence ID" value="NZ_SLWM01000013.1"/>
</dbReference>
<reference evidence="10 11" key="1">
    <citation type="journal article" date="2015" name="Stand. Genomic Sci.">
        <title>Genomic Encyclopedia of Bacterial and Archaeal Type Strains, Phase III: the genomes of soil and plant-associated and newly described type strains.</title>
        <authorList>
            <person name="Whitman W.B."/>
            <person name="Woyke T."/>
            <person name="Klenk H.P."/>
            <person name="Zhou Y."/>
            <person name="Lilburn T.G."/>
            <person name="Beck B.J."/>
            <person name="De Vos P."/>
            <person name="Vandamme P."/>
            <person name="Eisen J.A."/>
            <person name="Garrity G."/>
            <person name="Hugenholtz P."/>
            <person name="Kyrpides N.C."/>
        </authorList>
    </citation>
    <scope>NUCLEOTIDE SEQUENCE [LARGE SCALE GENOMIC DNA]</scope>
    <source>
        <strain evidence="10 11">VKM Ac-2538</strain>
    </source>
</reference>
<evidence type="ECO:0000256" key="2">
    <source>
        <dbReference type="ARBA" id="ARBA00022475"/>
    </source>
</evidence>
<feature type="transmembrane region" description="Helical" evidence="8">
    <location>
        <begin position="109"/>
        <end position="130"/>
    </location>
</feature>
<comment type="pathway">
    <text evidence="8">Protein modification; lipoprotein biosynthesis (N-acyl transfer).</text>
</comment>
<protein>
    <recommendedName>
        <fullName evidence="8">Apolipoprotein N-acyltransferase</fullName>
        <shortName evidence="8">ALP N-acyltransferase</shortName>
        <ecNumber evidence="8">2.3.1.269</ecNumber>
    </recommendedName>
</protein>
<keyword evidence="6 8" id="KW-0472">Membrane</keyword>
<dbReference type="SUPFAM" id="SSF56317">
    <property type="entry name" value="Carbon-nitrogen hydrolase"/>
    <property type="match status" value="1"/>
</dbReference>
<keyword evidence="7 8" id="KW-0012">Acyltransferase</keyword>
<keyword evidence="5 8" id="KW-1133">Transmembrane helix</keyword>